<evidence type="ECO:0000259" key="10">
    <source>
        <dbReference type="PROSITE" id="PS50112"/>
    </source>
</evidence>
<evidence type="ECO:0000256" key="7">
    <source>
        <dbReference type="SAM" id="Coils"/>
    </source>
</evidence>
<evidence type="ECO:0000256" key="5">
    <source>
        <dbReference type="ARBA" id="ARBA00022777"/>
    </source>
</evidence>
<evidence type="ECO:0000256" key="1">
    <source>
        <dbReference type="ARBA" id="ARBA00000085"/>
    </source>
</evidence>
<reference evidence="12 13" key="1">
    <citation type="submission" date="2019-03" db="EMBL/GenBank/DDBJ databases">
        <title>Genomic Encyclopedia of Type Strains, Phase III (KMG-III): the genomes of soil and plant-associated and newly described type strains.</title>
        <authorList>
            <person name="Whitman W."/>
        </authorList>
    </citation>
    <scope>NUCLEOTIDE SEQUENCE [LARGE SCALE GENOMIC DNA]</scope>
    <source>
        <strain evidence="12 13">CGMCC 1.7660</strain>
    </source>
</reference>
<dbReference type="InterPro" id="IPR000014">
    <property type="entry name" value="PAS"/>
</dbReference>
<dbReference type="SUPFAM" id="SSF52172">
    <property type="entry name" value="CheY-like"/>
    <property type="match status" value="1"/>
</dbReference>
<dbReference type="SMART" id="SM00388">
    <property type="entry name" value="HisKA"/>
    <property type="match status" value="1"/>
</dbReference>
<dbReference type="InterPro" id="IPR013767">
    <property type="entry name" value="PAS_fold"/>
</dbReference>
<dbReference type="InterPro" id="IPR013655">
    <property type="entry name" value="PAS_fold_3"/>
</dbReference>
<dbReference type="Pfam" id="PF08447">
    <property type="entry name" value="PAS_3"/>
    <property type="match status" value="2"/>
</dbReference>
<dbReference type="OrthoDB" id="8477115at2"/>
<feature type="domain" description="PAC" evidence="11">
    <location>
        <begin position="206"/>
        <end position="260"/>
    </location>
</feature>
<dbReference type="RefSeq" id="WP_133613715.1">
    <property type="nucleotide sequence ID" value="NZ_SNYW01000008.1"/>
</dbReference>
<dbReference type="SUPFAM" id="SSF55874">
    <property type="entry name" value="ATPase domain of HSP90 chaperone/DNA topoisomerase II/histidine kinase"/>
    <property type="match status" value="1"/>
</dbReference>
<evidence type="ECO:0000313" key="12">
    <source>
        <dbReference type="EMBL" id="TDQ82433.1"/>
    </source>
</evidence>
<dbReference type="InterPro" id="IPR035965">
    <property type="entry name" value="PAS-like_dom_sf"/>
</dbReference>
<dbReference type="SUPFAM" id="SSF47384">
    <property type="entry name" value="Homodimeric domain of signal transducing histidine kinase"/>
    <property type="match status" value="1"/>
</dbReference>
<keyword evidence="5 12" id="KW-0418">Kinase</keyword>
<evidence type="ECO:0000259" key="9">
    <source>
        <dbReference type="PROSITE" id="PS50110"/>
    </source>
</evidence>
<dbReference type="PRINTS" id="PR00344">
    <property type="entry name" value="BCTRLSENSOR"/>
</dbReference>
<keyword evidence="7" id="KW-0175">Coiled coil</keyword>
<feature type="coiled-coil region" evidence="7">
    <location>
        <begin position="515"/>
        <end position="542"/>
    </location>
</feature>
<dbReference type="SMART" id="SM00448">
    <property type="entry name" value="REC"/>
    <property type="match status" value="1"/>
</dbReference>
<name>A0A4R6WND4_9PROT</name>
<dbReference type="Proteomes" id="UP000295783">
    <property type="component" value="Unassembled WGS sequence"/>
</dbReference>
<evidence type="ECO:0000256" key="4">
    <source>
        <dbReference type="ARBA" id="ARBA00022679"/>
    </source>
</evidence>
<feature type="modified residue" description="4-aspartylphosphate" evidence="6">
    <location>
        <position position="56"/>
    </location>
</feature>
<keyword evidence="3 6" id="KW-0597">Phosphoprotein</keyword>
<accession>A0A4R6WND4</accession>
<sequence>MNMSPKVMVVEDEGVVALNLRQRLQKLGYDVAVVVSSGAAALAEIARKRPDIVLMDIHIEGEIDGIETASRIPPDMMLPVIYLTAYAEESTLDRARATRPYGYLLKPFSERELHATIKMALERRSSDLAMRESEERLRLALAAAEMGSWEIDPTSGEIEHRPHAGPSADLQRQAIRKGFRELIAEIHEPDRAAVTAAFEEAVSSDRLIELEFRQNLANGEQRWLRVVGRAFVEPPDRRRRIVGVVRDVTEQKHIAAQHQASEKSYRDIIDTIDGIVWEAESDKERVTFISDSVERILGYPAAVWMAEPLFWENHLFPEDAPLARATHERAVASGRSYDSTYRMRAADGRPVWIHESVSVIPRENRSRLLRGVMVDISRLKDAEVELQSASERLTESESRLKAILDTAPIGILTLDSRFQVTRFNREAERIFGWRASDLLGRSIEQLLPPEARHHHEDLLRRYMISDGRSRAVGDRRDIRGITADGRIIPLDITISKVSVGGKTTLTAIIRDMSDLHSREEELQRLLRERELALEHAEAANKAKSSFLAVMSHELRTPLNAIIGFSDLMRREIFGPLAHERYRQYAVDINESGALLLTIVNSILDLSRIESGKQDLDIAPLRFAQAWHTIGPGLVALAQQRGIVLEVPALDSDLVARADSHALGQIASNLVTNALKFTPAGGRVTVTMAATADDREVKLSVSDTGRGIPRERLADVFRPFVQVSDSYTRDVGGVGLGLAICKSLAGAMSGRIEIESEVGRGTEVRVFLPRADS</sequence>
<gene>
    <name evidence="12" type="ORF">A8950_2256</name>
</gene>
<feature type="domain" description="PAC" evidence="11">
    <location>
        <begin position="337"/>
        <end position="388"/>
    </location>
</feature>
<evidence type="ECO:0000256" key="3">
    <source>
        <dbReference type="ARBA" id="ARBA00022553"/>
    </source>
</evidence>
<dbReference type="InterPro" id="IPR001789">
    <property type="entry name" value="Sig_transdc_resp-reg_receiver"/>
</dbReference>
<dbReference type="PANTHER" id="PTHR43047">
    <property type="entry name" value="TWO-COMPONENT HISTIDINE PROTEIN KINASE"/>
    <property type="match status" value="1"/>
</dbReference>
<dbReference type="Gene3D" id="3.30.450.20">
    <property type="entry name" value="PAS domain"/>
    <property type="match status" value="3"/>
</dbReference>
<dbReference type="Gene3D" id="3.30.565.10">
    <property type="entry name" value="Histidine kinase-like ATPase, C-terminal domain"/>
    <property type="match status" value="1"/>
</dbReference>
<dbReference type="InterPro" id="IPR036890">
    <property type="entry name" value="HATPase_C_sf"/>
</dbReference>
<dbReference type="InterPro" id="IPR000700">
    <property type="entry name" value="PAS-assoc_C"/>
</dbReference>
<dbReference type="CDD" id="cd16922">
    <property type="entry name" value="HATPase_EvgS-ArcB-TorS-like"/>
    <property type="match status" value="1"/>
</dbReference>
<dbReference type="CDD" id="cd00082">
    <property type="entry name" value="HisKA"/>
    <property type="match status" value="1"/>
</dbReference>
<feature type="domain" description="PAS" evidence="10">
    <location>
        <begin position="261"/>
        <end position="334"/>
    </location>
</feature>
<dbReference type="Pfam" id="PF00989">
    <property type="entry name" value="PAS"/>
    <property type="match status" value="1"/>
</dbReference>
<dbReference type="InterPro" id="IPR003594">
    <property type="entry name" value="HATPase_dom"/>
</dbReference>
<dbReference type="InterPro" id="IPR036097">
    <property type="entry name" value="HisK_dim/P_sf"/>
</dbReference>
<organism evidence="12 13">
    <name type="scientific">Dongia mobilis</name>
    <dbReference type="NCBI Taxonomy" id="578943"/>
    <lineage>
        <taxon>Bacteria</taxon>
        <taxon>Pseudomonadati</taxon>
        <taxon>Pseudomonadota</taxon>
        <taxon>Alphaproteobacteria</taxon>
        <taxon>Rhodospirillales</taxon>
        <taxon>Dongiaceae</taxon>
        <taxon>Dongia</taxon>
    </lineage>
</organism>
<comment type="catalytic activity">
    <reaction evidence="1">
        <text>ATP + protein L-histidine = ADP + protein N-phospho-L-histidine.</text>
        <dbReference type="EC" id="2.7.13.3"/>
    </reaction>
</comment>
<dbReference type="Pfam" id="PF00072">
    <property type="entry name" value="Response_reg"/>
    <property type="match status" value="1"/>
</dbReference>
<keyword evidence="4" id="KW-0808">Transferase</keyword>
<dbReference type="EC" id="2.7.13.3" evidence="2"/>
<dbReference type="NCBIfam" id="TIGR00229">
    <property type="entry name" value="sensory_box"/>
    <property type="match status" value="2"/>
</dbReference>
<dbReference type="InterPro" id="IPR005467">
    <property type="entry name" value="His_kinase_dom"/>
</dbReference>
<feature type="domain" description="PAS" evidence="10">
    <location>
        <begin position="396"/>
        <end position="466"/>
    </location>
</feature>
<dbReference type="PROSITE" id="PS50112">
    <property type="entry name" value="PAS"/>
    <property type="match status" value="2"/>
</dbReference>
<feature type="domain" description="Response regulatory" evidence="9">
    <location>
        <begin position="6"/>
        <end position="121"/>
    </location>
</feature>
<evidence type="ECO:0000256" key="6">
    <source>
        <dbReference type="PROSITE-ProRule" id="PRU00169"/>
    </source>
</evidence>
<proteinExistence type="predicted"/>
<dbReference type="InterPro" id="IPR011006">
    <property type="entry name" value="CheY-like_superfamily"/>
</dbReference>
<dbReference type="PROSITE" id="PS50110">
    <property type="entry name" value="RESPONSE_REGULATORY"/>
    <property type="match status" value="1"/>
</dbReference>
<dbReference type="Pfam" id="PF02518">
    <property type="entry name" value="HATPase_c"/>
    <property type="match status" value="1"/>
</dbReference>
<dbReference type="AlphaFoldDB" id="A0A4R6WND4"/>
<protein>
    <recommendedName>
        <fullName evidence="2">histidine kinase</fullName>
        <ecNumber evidence="2">2.7.13.3</ecNumber>
    </recommendedName>
</protein>
<dbReference type="SMART" id="SM00086">
    <property type="entry name" value="PAC"/>
    <property type="match status" value="3"/>
</dbReference>
<dbReference type="FunFam" id="3.30.565.10:FF:000006">
    <property type="entry name" value="Sensor histidine kinase WalK"/>
    <property type="match status" value="1"/>
</dbReference>
<dbReference type="GO" id="GO:0000155">
    <property type="term" value="F:phosphorelay sensor kinase activity"/>
    <property type="evidence" value="ECO:0007669"/>
    <property type="project" value="InterPro"/>
</dbReference>
<dbReference type="PROSITE" id="PS50113">
    <property type="entry name" value="PAC"/>
    <property type="match status" value="2"/>
</dbReference>
<dbReference type="CDD" id="cd17534">
    <property type="entry name" value="REC_DC-like"/>
    <property type="match status" value="1"/>
</dbReference>
<evidence type="ECO:0000256" key="2">
    <source>
        <dbReference type="ARBA" id="ARBA00012438"/>
    </source>
</evidence>
<dbReference type="InterPro" id="IPR001610">
    <property type="entry name" value="PAC"/>
</dbReference>
<dbReference type="EMBL" id="SNYW01000008">
    <property type="protein sequence ID" value="TDQ82433.1"/>
    <property type="molecule type" value="Genomic_DNA"/>
</dbReference>
<dbReference type="Pfam" id="PF00512">
    <property type="entry name" value="HisKA"/>
    <property type="match status" value="1"/>
</dbReference>
<dbReference type="PROSITE" id="PS50109">
    <property type="entry name" value="HIS_KIN"/>
    <property type="match status" value="1"/>
</dbReference>
<dbReference type="Gene3D" id="1.10.287.130">
    <property type="match status" value="1"/>
</dbReference>
<comment type="caution">
    <text evidence="12">The sequence shown here is derived from an EMBL/GenBank/DDBJ whole genome shotgun (WGS) entry which is preliminary data.</text>
</comment>
<evidence type="ECO:0000259" key="11">
    <source>
        <dbReference type="PROSITE" id="PS50113"/>
    </source>
</evidence>
<dbReference type="SUPFAM" id="SSF55785">
    <property type="entry name" value="PYP-like sensor domain (PAS domain)"/>
    <property type="match status" value="3"/>
</dbReference>
<dbReference type="CDD" id="cd00130">
    <property type="entry name" value="PAS"/>
    <property type="match status" value="2"/>
</dbReference>
<dbReference type="PANTHER" id="PTHR43047:SF72">
    <property type="entry name" value="OSMOSENSING HISTIDINE PROTEIN KINASE SLN1"/>
    <property type="match status" value="1"/>
</dbReference>
<dbReference type="Gene3D" id="3.40.50.2300">
    <property type="match status" value="1"/>
</dbReference>
<dbReference type="InterPro" id="IPR004358">
    <property type="entry name" value="Sig_transdc_His_kin-like_C"/>
</dbReference>
<dbReference type="SMART" id="SM00387">
    <property type="entry name" value="HATPase_c"/>
    <property type="match status" value="1"/>
</dbReference>
<dbReference type="InterPro" id="IPR003661">
    <property type="entry name" value="HisK_dim/P_dom"/>
</dbReference>
<evidence type="ECO:0000259" key="8">
    <source>
        <dbReference type="PROSITE" id="PS50109"/>
    </source>
</evidence>
<evidence type="ECO:0000313" key="13">
    <source>
        <dbReference type="Proteomes" id="UP000295783"/>
    </source>
</evidence>
<feature type="domain" description="Histidine kinase" evidence="8">
    <location>
        <begin position="549"/>
        <end position="771"/>
    </location>
</feature>
<dbReference type="GO" id="GO:0006355">
    <property type="term" value="P:regulation of DNA-templated transcription"/>
    <property type="evidence" value="ECO:0007669"/>
    <property type="project" value="InterPro"/>
</dbReference>
<feature type="coiled-coil region" evidence="7">
    <location>
        <begin position="379"/>
        <end position="406"/>
    </location>
</feature>
<dbReference type="SMART" id="SM00091">
    <property type="entry name" value="PAS"/>
    <property type="match status" value="3"/>
</dbReference>
<keyword evidence="13" id="KW-1185">Reference proteome</keyword>